<sequence length="415" mass="45869">MKIYDIAVVGAGPAGCMAAIQGAKQGKNVILLERNDKIGRKLLLTGNGRCNLTNTSSLKVFLEKFGKRGSFYRDAFSTFSNQNLMEFFKENDLKMKVEEEGRVFPITEKAESVVEVLIKVLNKYGVKIVCNYRLNHLNKSSKIFKLSSKEKELITARKVIIATGGVTYGFTGSTGDGLNMAELLGHNITELKPGGVPLRVREKWIHKLKGVTLMDVGLTIAYGGKKITLPRGNLLLTHFGVSGPVILDMSHDIINLWDEHGDLKLYIDFKPEEQRESLEGELIRDFQNNSKKILKNYLKKHLPNRTIEPILNTISLDPQKQLNQVSKKERLKLQEALKALPLTVTGHLPLDKAMVTCGGVSKKEIDPKTMESKLVSELYFAGEIISGCGGRGGYNLQQAFSTGYVAGCSAAAPEN</sequence>
<evidence type="ECO:0000259" key="4">
    <source>
        <dbReference type="Pfam" id="PF03486"/>
    </source>
</evidence>
<evidence type="ECO:0000313" key="6">
    <source>
        <dbReference type="EMBL" id="AIS32083.1"/>
    </source>
</evidence>
<dbReference type="Gene3D" id="2.40.30.10">
    <property type="entry name" value="Translation factors"/>
    <property type="match status" value="1"/>
</dbReference>
<name>A0A089ZHX3_METFO</name>
<dbReference type="Pfam" id="PF03486">
    <property type="entry name" value="HI0933_like"/>
    <property type="match status" value="1"/>
</dbReference>
<dbReference type="PATRIC" id="fig|2162.10.peg.1092"/>
<proteinExistence type="predicted"/>
<dbReference type="Proteomes" id="UP000062768">
    <property type="component" value="Chromosome I"/>
</dbReference>
<evidence type="ECO:0000256" key="2">
    <source>
        <dbReference type="ARBA" id="ARBA00022630"/>
    </source>
</evidence>
<comment type="cofactor">
    <cofactor evidence="1">
        <name>FAD</name>
        <dbReference type="ChEBI" id="CHEBI:57692"/>
    </cofactor>
</comment>
<reference evidence="6" key="1">
    <citation type="submission" date="2013-12" db="EMBL/GenBank/DDBJ databases">
        <title>The complete genome sequence of Methanobacterium sp. BRM9.</title>
        <authorList>
            <consortium name="Pastoral Greenhouse Gas Research Consortium"/>
            <person name="Kelly W.J."/>
            <person name="Leahy S.C."/>
            <person name="Perry R."/>
            <person name="Li D."/>
            <person name="Altermann E."/>
            <person name="Lambie S.C."/>
            <person name="Attwood G.T."/>
        </authorList>
    </citation>
    <scope>NUCLEOTIDE SEQUENCE [LARGE SCALE GENOMIC DNA]</scope>
    <source>
        <strain evidence="6">BRM9</strain>
    </source>
</reference>
<evidence type="ECO:0000313" key="7">
    <source>
        <dbReference type="EMBL" id="CEL24685.1"/>
    </source>
</evidence>
<reference evidence="7" key="2">
    <citation type="submission" date="2014-09" db="EMBL/GenBank/DDBJ databases">
        <authorList>
            <person name="Bishop-Lilly K.A."/>
            <person name="Broomall S.M."/>
            <person name="Chain P.S."/>
            <person name="Chertkov O."/>
            <person name="Coyne S.R."/>
            <person name="Daligault H.E."/>
            <person name="Davenport K.W."/>
            <person name="Erkkila T."/>
            <person name="Frey K.G."/>
            <person name="Gibbons H.S."/>
            <person name="Gu W."/>
            <person name="Jaissle J."/>
            <person name="Johnson S.L."/>
            <person name="Koroleva G.I."/>
            <person name="Ladner J.T."/>
            <person name="Lo C.-C."/>
            <person name="Minogue T.D."/>
            <person name="Munk C."/>
            <person name="Palacios G.F."/>
            <person name="Redden C.L."/>
            <person name="Rosenzweig C.N."/>
            <person name="Scholz M.B."/>
            <person name="Teshima H."/>
            <person name="Xu Y."/>
        </authorList>
    </citation>
    <scope>NUCLEOTIDE SEQUENCE</scope>
    <source>
        <strain evidence="7">Mb9</strain>
    </source>
</reference>
<gene>
    <name evidence="6" type="ORF">BRM9_1268</name>
    <name evidence="7" type="ORF">MB9_1046</name>
</gene>
<evidence type="ECO:0000313" key="9">
    <source>
        <dbReference type="Proteomes" id="UP000062768"/>
    </source>
</evidence>
<dbReference type="EMBL" id="CP006933">
    <property type="protein sequence ID" value="AIS32083.1"/>
    <property type="molecule type" value="Genomic_DNA"/>
</dbReference>
<dbReference type="RefSeq" id="WP_048085179.1">
    <property type="nucleotide sequence ID" value="NZ_CP006933.1"/>
</dbReference>
<accession>A0A089ZHX3</accession>
<keyword evidence="2" id="KW-0285">Flavoprotein</keyword>
<dbReference type="OrthoDB" id="11867at2157"/>
<dbReference type="GeneID" id="26739295"/>
<dbReference type="InterPro" id="IPR004792">
    <property type="entry name" value="BaiN-like"/>
</dbReference>
<dbReference type="EMBL" id="LN734822">
    <property type="protein sequence ID" value="CEL24685.1"/>
    <property type="molecule type" value="Genomic_DNA"/>
</dbReference>
<dbReference type="Gene3D" id="1.10.8.260">
    <property type="entry name" value="HI0933 insert domain-like"/>
    <property type="match status" value="1"/>
</dbReference>
<dbReference type="PRINTS" id="PR00411">
    <property type="entry name" value="PNDRDTASEI"/>
</dbReference>
<keyword evidence="9" id="KW-1185">Reference proteome</keyword>
<dbReference type="SUPFAM" id="SSF160996">
    <property type="entry name" value="HI0933 insert domain-like"/>
    <property type="match status" value="1"/>
</dbReference>
<organism evidence="6 8">
    <name type="scientific">Methanobacterium formicicum</name>
    <dbReference type="NCBI Taxonomy" id="2162"/>
    <lineage>
        <taxon>Archaea</taxon>
        <taxon>Methanobacteriati</taxon>
        <taxon>Methanobacteriota</taxon>
        <taxon>Methanomada group</taxon>
        <taxon>Methanobacteria</taxon>
        <taxon>Methanobacteriales</taxon>
        <taxon>Methanobacteriaceae</taxon>
        <taxon>Methanobacterium</taxon>
    </lineage>
</organism>
<dbReference type="InterPro" id="IPR036188">
    <property type="entry name" value="FAD/NAD-bd_sf"/>
</dbReference>
<dbReference type="PANTHER" id="PTHR42887:SF2">
    <property type="entry name" value="OS12G0638800 PROTEIN"/>
    <property type="match status" value="1"/>
</dbReference>
<dbReference type="PRINTS" id="PR00368">
    <property type="entry name" value="FADPNR"/>
</dbReference>
<dbReference type="NCBIfam" id="TIGR00275">
    <property type="entry name" value="aminoacetone oxidase family FAD-binding enzyme"/>
    <property type="match status" value="1"/>
</dbReference>
<dbReference type="KEGG" id="mfc:BRM9_1268"/>
<evidence type="ECO:0000256" key="1">
    <source>
        <dbReference type="ARBA" id="ARBA00001974"/>
    </source>
</evidence>
<feature type="domain" description="RsdA/BaiN/AoA(So)-like insert" evidence="5">
    <location>
        <begin position="193"/>
        <end position="355"/>
    </location>
</feature>
<dbReference type="SUPFAM" id="SSF51905">
    <property type="entry name" value="FAD/NAD(P)-binding domain"/>
    <property type="match status" value="1"/>
</dbReference>
<dbReference type="STRING" id="2162.BRM9_1268"/>
<evidence type="ECO:0000259" key="5">
    <source>
        <dbReference type="Pfam" id="PF22780"/>
    </source>
</evidence>
<dbReference type="Pfam" id="PF22780">
    <property type="entry name" value="HI0933_like_1st"/>
    <property type="match status" value="1"/>
</dbReference>
<dbReference type="AlphaFoldDB" id="A0A089ZHX3"/>
<dbReference type="InterPro" id="IPR057661">
    <property type="entry name" value="RsdA/BaiN/AoA(So)_Rossmann"/>
</dbReference>
<dbReference type="InterPro" id="IPR023166">
    <property type="entry name" value="BaiN-like_dom_sf"/>
</dbReference>
<evidence type="ECO:0000313" key="8">
    <source>
        <dbReference type="Proteomes" id="UP000029661"/>
    </source>
</evidence>
<protein>
    <submittedName>
        <fullName evidence="6">Flavoprotein HI0933 family</fullName>
    </submittedName>
</protein>
<dbReference type="Gene3D" id="3.50.50.60">
    <property type="entry name" value="FAD/NAD(P)-binding domain"/>
    <property type="match status" value="1"/>
</dbReference>
<evidence type="ECO:0000256" key="3">
    <source>
        <dbReference type="ARBA" id="ARBA00022827"/>
    </source>
</evidence>
<keyword evidence="3" id="KW-0274">FAD</keyword>
<dbReference type="Proteomes" id="UP000029661">
    <property type="component" value="Chromosome"/>
</dbReference>
<feature type="domain" description="RsdA/BaiN/AoA(So)-like Rossmann fold-like" evidence="4">
    <location>
        <begin position="5"/>
        <end position="407"/>
    </location>
</feature>
<dbReference type="InterPro" id="IPR055178">
    <property type="entry name" value="RsdA/BaiN/AoA(So)-like_dom"/>
</dbReference>
<dbReference type="PANTHER" id="PTHR42887">
    <property type="entry name" value="OS12G0638800 PROTEIN"/>
    <property type="match status" value="1"/>
</dbReference>